<dbReference type="InterPro" id="IPR043426">
    <property type="entry name" value="MltB-like"/>
</dbReference>
<dbReference type="InterPro" id="IPR023346">
    <property type="entry name" value="Lysozyme-like_dom_sf"/>
</dbReference>
<dbReference type="NCBIfam" id="TIGR02282">
    <property type="entry name" value="MltB"/>
    <property type="match status" value="1"/>
</dbReference>
<dbReference type="GO" id="GO:0008933">
    <property type="term" value="F:peptidoglycan lytic transglycosylase activity"/>
    <property type="evidence" value="ECO:0007669"/>
    <property type="project" value="TreeGrafter"/>
</dbReference>
<organism evidence="3 4">
    <name type="scientific">Pelomicrobium methylotrophicum</name>
    <dbReference type="NCBI Taxonomy" id="2602750"/>
    <lineage>
        <taxon>Bacteria</taxon>
        <taxon>Pseudomonadati</taxon>
        <taxon>Pseudomonadota</taxon>
        <taxon>Hydrogenophilia</taxon>
        <taxon>Hydrogenophilia incertae sedis</taxon>
        <taxon>Pelomicrobium</taxon>
    </lineage>
</organism>
<feature type="domain" description="Transglycosylase SLT" evidence="2">
    <location>
        <begin position="23"/>
        <end position="309"/>
    </location>
</feature>
<name>A0A5C7EHM0_9PROT</name>
<dbReference type="OrthoDB" id="9772911at2"/>
<dbReference type="GO" id="GO:0009253">
    <property type="term" value="P:peptidoglycan catabolic process"/>
    <property type="evidence" value="ECO:0007669"/>
    <property type="project" value="TreeGrafter"/>
</dbReference>
<dbReference type="Gene3D" id="1.10.530.10">
    <property type="match status" value="1"/>
</dbReference>
<dbReference type="InterPro" id="IPR011757">
    <property type="entry name" value="Lytic_transglycosylase_MltB"/>
</dbReference>
<dbReference type="PANTHER" id="PTHR30163">
    <property type="entry name" value="MEMBRANE-BOUND LYTIC MUREIN TRANSGLYCOSYLASE B"/>
    <property type="match status" value="1"/>
</dbReference>
<dbReference type="FunCoup" id="A0A5C7EHM0">
    <property type="interactions" value="121"/>
</dbReference>
<evidence type="ECO:0000313" key="3">
    <source>
        <dbReference type="EMBL" id="TXF11746.1"/>
    </source>
</evidence>
<proteinExistence type="predicted"/>
<dbReference type="Proteomes" id="UP000321201">
    <property type="component" value="Unassembled WGS sequence"/>
</dbReference>
<dbReference type="AlphaFoldDB" id="A0A5C7EHM0"/>
<accession>A0A5C7EHM0</accession>
<dbReference type="CDD" id="cd13399">
    <property type="entry name" value="Slt35-like"/>
    <property type="match status" value="1"/>
</dbReference>
<reference evidence="3 4" key="1">
    <citation type="submission" date="2019-08" db="EMBL/GenBank/DDBJ databases">
        <title>Pelomicrobium methylotrophicum gen. nov., sp. nov. a moderately thermophilic, facultatively anaerobic, lithoautotrophic and methylotrophic bacterium isolated from a terrestrial mud volcano.</title>
        <authorList>
            <person name="Slobodkina G.B."/>
            <person name="Merkel A.Y."/>
            <person name="Slobodkin A.I."/>
        </authorList>
    </citation>
    <scope>NUCLEOTIDE SEQUENCE [LARGE SCALE GENOMIC DNA]</scope>
    <source>
        <strain evidence="3 4">SM250</strain>
    </source>
</reference>
<dbReference type="FunFam" id="1.10.8.350:FF:000001">
    <property type="entry name" value="Lytic murein transglycosylase B"/>
    <property type="match status" value="1"/>
</dbReference>
<dbReference type="InParanoid" id="A0A5C7EHM0"/>
<gene>
    <name evidence="3" type="primary">mltB</name>
    <name evidence="3" type="ORF">FR698_09280</name>
</gene>
<dbReference type="SUPFAM" id="SSF53955">
    <property type="entry name" value="Lysozyme-like"/>
    <property type="match status" value="1"/>
</dbReference>
<dbReference type="EMBL" id="VPFL01000011">
    <property type="protein sequence ID" value="TXF11746.1"/>
    <property type="molecule type" value="Genomic_DNA"/>
</dbReference>
<dbReference type="Gene3D" id="1.10.8.350">
    <property type="entry name" value="Bacterial muramidase"/>
    <property type="match status" value="1"/>
</dbReference>
<comment type="caution">
    <text evidence="3">The sequence shown here is derived from an EMBL/GenBank/DDBJ whole genome shotgun (WGS) entry which is preliminary data.</text>
</comment>
<evidence type="ECO:0000256" key="1">
    <source>
        <dbReference type="PIRSR" id="PIRSR611757-1"/>
    </source>
</evidence>
<dbReference type="Pfam" id="PF13406">
    <property type="entry name" value="SLT_2"/>
    <property type="match status" value="1"/>
</dbReference>
<dbReference type="PANTHER" id="PTHR30163:SF9">
    <property type="entry name" value="MEMBRANE-BOUND LYTIC MUREIN TRANSGLYCOSYLASE B"/>
    <property type="match status" value="1"/>
</dbReference>
<protein>
    <submittedName>
        <fullName evidence="3">Lytic murein transglycosylase B</fullName>
    </submittedName>
</protein>
<keyword evidence="4" id="KW-1185">Reference proteome</keyword>
<dbReference type="RefSeq" id="WP_147799917.1">
    <property type="nucleotide sequence ID" value="NZ_VPFL01000011.1"/>
</dbReference>
<evidence type="ECO:0000259" key="2">
    <source>
        <dbReference type="Pfam" id="PF13406"/>
    </source>
</evidence>
<sequence length="335" mass="36464">MAGLMWCAATALSAPGDGFPVQALEAFARRVAQKHGIDQGEIAKVLAQAQFQPRVIELITRPAESKPWVEYRELFITPKRIVGGVDFWNNHAETLARARQQYGVAEEIIVAIIGVETFYGERTGSYRVLDALATLAFGYPRRSAYFTGELENFLLLTRANGLDPLGMMGSYAGAIGIPQFMPGSYLAYAVDFDGDGKVDLSSNPADAIGSVAHYLSRHGWASGEPVAVLAGVERPGAVATDARPQRTVAELRALGVQPLGPVTEGTKAALLEFDERDGKEYWLGLPNFFVIKRYNNSNFYAMVVSRLAEEVKALREAMRRPHSLEAADASQAPAQ</sequence>
<dbReference type="InterPro" id="IPR031304">
    <property type="entry name" value="SLT_2"/>
</dbReference>
<evidence type="ECO:0000313" key="4">
    <source>
        <dbReference type="Proteomes" id="UP000321201"/>
    </source>
</evidence>
<feature type="active site" evidence="1">
    <location>
        <position position="116"/>
    </location>
</feature>